<comment type="caution">
    <text evidence="2">The sequence shown here is derived from an EMBL/GenBank/DDBJ whole genome shotgun (WGS) entry which is preliminary data.</text>
</comment>
<feature type="region of interest" description="Disordered" evidence="1">
    <location>
        <begin position="1"/>
        <end position="145"/>
    </location>
</feature>
<name>A0AAD7APF9_9AGAR</name>
<keyword evidence="3" id="KW-1185">Reference proteome</keyword>
<accession>A0AAD7APF9</accession>
<dbReference type="AlphaFoldDB" id="A0AAD7APF9"/>
<proteinExistence type="predicted"/>
<evidence type="ECO:0000256" key="1">
    <source>
        <dbReference type="SAM" id="MobiDB-lite"/>
    </source>
</evidence>
<feature type="compositionally biased region" description="Basic and acidic residues" evidence="1">
    <location>
        <begin position="18"/>
        <end position="30"/>
    </location>
</feature>
<sequence length="344" mass="37787">MVVSVFKYTVGARPTTPSEHDLLENDKPPAPDKGMGKAPSVSPIKIFLQRPRSPSDEDSVPNKCRSRCKAKADDSDEDYTANADSEDRDELADDAEETGEAEELQEVSEDDEDEKREEQEACQSSPKKAVKGTAGGKAKAMPAATPAPPVSPLFAGPPLSVDAVQQLPVERVSHSLVTEAAKPPSLNKGPPACTNCISSSHDCQPAKSGHTNCCQRCQDGHMICLHGRTASELLTTFEHLCPVLAIAPSTLNMALISLVMARRELDLQWIQVTCLLVQYNQQMQELVDILLQQSDTFHTDFMHHFYEDETDHEVLQGILEHGLQSFTALSHHQNRYAWHPVSPC</sequence>
<dbReference type="Proteomes" id="UP001218218">
    <property type="component" value="Unassembled WGS sequence"/>
</dbReference>
<protein>
    <submittedName>
        <fullName evidence="2">Uncharacterized protein</fullName>
    </submittedName>
</protein>
<organism evidence="2 3">
    <name type="scientific">Mycena albidolilacea</name>
    <dbReference type="NCBI Taxonomy" id="1033008"/>
    <lineage>
        <taxon>Eukaryota</taxon>
        <taxon>Fungi</taxon>
        <taxon>Dikarya</taxon>
        <taxon>Basidiomycota</taxon>
        <taxon>Agaricomycotina</taxon>
        <taxon>Agaricomycetes</taxon>
        <taxon>Agaricomycetidae</taxon>
        <taxon>Agaricales</taxon>
        <taxon>Marasmiineae</taxon>
        <taxon>Mycenaceae</taxon>
        <taxon>Mycena</taxon>
    </lineage>
</organism>
<feature type="compositionally biased region" description="Acidic residues" evidence="1">
    <location>
        <begin position="74"/>
        <end position="115"/>
    </location>
</feature>
<dbReference type="EMBL" id="JARIHO010000003">
    <property type="protein sequence ID" value="KAJ7364487.1"/>
    <property type="molecule type" value="Genomic_DNA"/>
</dbReference>
<evidence type="ECO:0000313" key="2">
    <source>
        <dbReference type="EMBL" id="KAJ7364487.1"/>
    </source>
</evidence>
<reference evidence="2" key="1">
    <citation type="submission" date="2023-03" db="EMBL/GenBank/DDBJ databases">
        <title>Massive genome expansion in bonnet fungi (Mycena s.s.) driven by repeated elements and novel gene families across ecological guilds.</title>
        <authorList>
            <consortium name="Lawrence Berkeley National Laboratory"/>
            <person name="Harder C.B."/>
            <person name="Miyauchi S."/>
            <person name="Viragh M."/>
            <person name="Kuo A."/>
            <person name="Thoen E."/>
            <person name="Andreopoulos B."/>
            <person name="Lu D."/>
            <person name="Skrede I."/>
            <person name="Drula E."/>
            <person name="Henrissat B."/>
            <person name="Morin E."/>
            <person name="Kohler A."/>
            <person name="Barry K."/>
            <person name="LaButti K."/>
            <person name="Morin E."/>
            <person name="Salamov A."/>
            <person name="Lipzen A."/>
            <person name="Mereny Z."/>
            <person name="Hegedus B."/>
            <person name="Baldrian P."/>
            <person name="Stursova M."/>
            <person name="Weitz H."/>
            <person name="Taylor A."/>
            <person name="Grigoriev I.V."/>
            <person name="Nagy L.G."/>
            <person name="Martin F."/>
            <person name="Kauserud H."/>
        </authorList>
    </citation>
    <scope>NUCLEOTIDE SEQUENCE</scope>
    <source>
        <strain evidence="2">CBHHK002</strain>
    </source>
</reference>
<gene>
    <name evidence="2" type="ORF">DFH08DRAFT_798824</name>
</gene>
<evidence type="ECO:0000313" key="3">
    <source>
        <dbReference type="Proteomes" id="UP001218218"/>
    </source>
</evidence>